<feature type="compositionally biased region" description="Basic and acidic residues" evidence="28">
    <location>
        <begin position="669"/>
        <end position="698"/>
    </location>
</feature>
<keyword evidence="11" id="KW-0645">Protease</keyword>
<dbReference type="InterPro" id="IPR050396">
    <property type="entry name" value="Glycosyltr_51/Transpeptidase"/>
</dbReference>
<evidence type="ECO:0000256" key="29">
    <source>
        <dbReference type="SAM" id="Phobius"/>
    </source>
</evidence>
<dbReference type="GO" id="GO:0071555">
    <property type="term" value="P:cell wall organization"/>
    <property type="evidence" value="ECO:0007669"/>
    <property type="project" value="UniProtKB-KW"/>
</dbReference>
<evidence type="ECO:0000256" key="27">
    <source>
        <dbReference type="ARBA" id="ARBA00060592"/>
    </source>
</evidence>
<evidence type="ECO:0000256" key="26">
    <source>
        <dbReference type="ARBA" id="ARBA00049902"/>
    </source>
</evidence>
<gene>
    <name evidence="33" type="primary">mrcA</name>
    <name evidence="33" type="ORF">NCTC11091_01598</name>
</gene>
<dbReference type="GO" id="GO:0046677">
    <property type="term" value="P:response to antibiotic"/>
    <property type="evidence" value="ECO:0007669"/>
    <property type="project" value="UniProtKB-KW"/>
</dbReference>
<evidence type="ECO:0000256" key="14">
    <source>
        <dbReference type="ARBA" id="ARBA00022692"/>
    </source>
</evidence>
<dbReference type="InterPro" id="IPR012338">
    <property type="entry name" value="Beta-lactam/transpept-like"/>
</dbReference>
<dbReference type="PANTHER" id="PTHR32282:SF27">
    <property type="entry name" value="PENICILLIN-BINDING PROTEIN 1A"/>
    <property type="match status" value="1"/>
</dbReference>
<dbReference type="Pfam" id="PF00912">
    <property type="entry name" value="Transgly"/>
    <property type="match status" value="1"/>
</dbReference>
<evidence type="ECO:0000256" key="12">
    <source>
        <dbReference type="ARBA" id="ARBA00022676"/>
    </source>
</evidence>
<feature type="domain" description="Penicillin-binding protein transpeptidase" evidence="30">
    <location>
        <begin position="699"/>
        <end position="818"/>
    </location>
</feature>
<comment type="pathway">
    <text evidence="3">Cell wall biogenesis; peptidoglycan biosynthesis.</text>
</comment>
<evidence type="ECO:0000259" key="31">
    <source>
        <dbReference type="Pfam" id="PF00912"/>
    </source>
</evidence>
<evidence type="ECO:0000256" key="5">
    <source>
        <dbReference type="ARBA" id="ARBA00007739"/>
    </source>
</evidence>
<keyword evidence="10" id="KW-0121">Carboxypeptidase</keyword>
<feature type="region of interest" description="Disordered" evidence="28">
    <location>
        <begin position="855"/>
        <end position="936"/>
    </location>
</feature>
<evidence type="ECO:0000256" key="2">
    <source>
        <dbReference type="ARBA" id="ARBA00004249"/>
    </source>
</evidence>
<keyword evidence="9" id="KW-0997">Cell inner membrane</keyword>
<evidence type="ECO:0000256" key="19">
    <source>
        <dbReference type="ARBA" id="ARBA00022989"/>
    </source>
</evidence>
<name>A0A378Q4T6_9GAMM</name>
<keyword evidence="14 29" id="KW-0812">Transmembrane</keyword>
<dbReference type="Gene3D" id="3.40.710.10">
    <property type="entry name" value="DD-peptidase/beta-lactamase superfamily"/>
    <property type="match status" value="3"/>
</dbReference>
<keyword evidence="12" id="KW-0328">Glycosyltransferase</keyword>
<dbReference type="GO" id="GO:0009252">
    <property type="term" value="P:peptidoglycan biosynthetic process"/>
    <property type="evidence" value="ECO:0007669"/>
    <property type="project" value="UniProtKB-UniPathway"/>
</dbReference>
<evidence type="ECO:0000256" key="3">
    <source>
        <dbReference type="ARBA" id="ARBA00004752"/>
    </source>
</evidence>
<dbReference type="EC" id="3.4.16.4" evidence="6"/>
<dbReference type="GO" id="GO:0008658">
    <property type="term" value="F:penicillin binding"/>
    <property type="evidence" value="ECO:0007669"/>
    <property type="project" value="InterPro"/>
</dbReference>
<dbReference type="GO" id="GO:0006508">
    <property type="term" value="P:proteolysis"/>
    <property type="evidence" value="ECO:0007669"/>
    <property type="project" value="UniProtKB-KW"/>
</dbReference>
<keyword evidence="19 29" id="KW-1133">Transmembrane helix</keyword>
<dbReference type="GO" id="GO:0030288">
    <property type="term" value="C:outer membrane-bounded periplasmic space"/>
    <property type="evidence" value="ECO:0007669"/>
    <property type="project" value="TreeGrafter"/>
</dbReference>
<feature type="compositionally biased region" description="Polar residues" evidence="28">
    <location>
        <begin position="914"/>
        <end position="924"/>
    </location>
</feature>
<dbReference type="Proteomes" id="UP000255193">
    <property type="component" value="Unassembled WGS sequence"/>
</dbReference>
<evidence type="ECO:0000256" key="28">
    <source>
        <dbReference type="SAM" id="MobiDB-lite"/>
    </source>
</evidence>
<keyword evidence="13" id="KW-0808">Transferase</keyword>
<dbReference type="SUPFAM" id="SSF53955">
    <property type="entry name" value="Lysozyme-like"/>
    <property type="match status" value="1"/>
</dbReference>
<evidence type="ECO:0000256" key="22">
    <source>
        <dbReference type="ARBA" id="ARBA00023268"/>
    </source>
</evidence>
<reference evidence="33 34" key="1">
    <citation type="submission" date="2018-06" db="EMBL/GenBank/DDBJ databases">
        <authorList>
            <consortium name="Pathogen Informatics"/>
            <person name="Doyle S."/>
        </authorList>
    </citation>
    <scope>NUCLEOTIDE SEQUENCE [LARGE SCALE GENOMIC DNA]</scope>
    <source>
        <strain evidence="33 34">NCTC11091</strain>
    </source>
</reference>
<evidence type="ECO:0000256" key="4">
    <source>
        <dbReference type="ARBA" id="ARBA00007090"/>
    </source>
</evidence>
<feature type="domain" description="Penicillin-binding protein transpeptidase" evidence="30">
    <location>
        <begin position="434"/>
        <end position="636"/>
    </location>
</feature>
<evidence type="ECO:0000256" key="8">
    <source>
        <dbReference type="ARBA" id="ARBA00022475"/>
    </source>
</evidence>
<comment type="similarity">
    <text evidence="4">In the C-terminal section; belongs to the transpeptidase family.</text>
</comment>
<keyword evidence="21" id="KW-0046">Antibiotic resistance</keyword>
<keyword evidence="8" id="KW-1003">Cell membrane</keyword>
<keyword evidence="20 29" id="KW-0472">Membrane</keyword>
<dbReference type="InterPro" id="IPR031376">
    <property type="entry name" value="PCB_OB"/>
</dbReference>
<sequence length="936" mass="103441">MPQTVQPRPFWLSFLLNLCLGIVAFLLLLMLALPIGFYGMAMYITPTLPSLDELKQAKLAMPLQIYTHDNKLIGQYGNTMSLPVSYEQLPKTMIDAFLAAEDATFFEHSGISVKGIGRALTEAVSEEEGQTGGSTITMQVAKNYFLSPERTLNRKLTELFLARKIEEQLTKKEILTLYVNKIYLGMGAYGVKAAAKQYYSKSLDNLTVAEMAMIAGLPKAPSKYNPVANPKRALERRNWILGQMLKNRAITQAQYEEAVAAPINLHLYQAKLDKNFPYLAEMARFALTEQYGEGVIDSGWRVRLTIDSDKQQYAENALKRGLFSYDRRHGWRGAIGNTQDKEHPAKLANYPVMSGLYPVEIIKAPAGGTAQAVMQNGTQIEIPWSGQRWATLHYKTPDVTYTSNNIIKPHDIVYVTRRGTSSDWTLVQIPAVEGALVSINPENGALLAVVGGFDFYKSKFNRALQGYRQPGSTIKPLIYTAALEKGFSPDTLISDGPLKVGDWTPKNADGRNLGMIPLRKGLYMSRNLVSIRVLQSTGVPRTRELLEQFGLEKDKMPTTLSLALGAGDATPVQMATGYSTFANGGHRIQPYFIEQIFDYNNRLLYQANPQQACAVCFNQQLEKTNAELLKQHDEKLQALAAGIPQTDSKKPEEPADLLNDNPLAGYKANPDKDKEKADKEKEKQAQQAKDSKNKDQDSKALTPEEQAAQTAAALQARNAQLQAQLYDAGPDTDKLKAPVEQLTTAQQAPRIISASNAYNMANILRDVVQRGTGRRALALNRSDIGGKTGTTNDAKDAWFAGINPNMVTIVWVGFDQPMGLGRREFGGVAALPIWMDYTSRALQNTPVEWVSVDNRAKSKKQEQETIELTDEGERRVDSKGKPIKDGTSKNQDNDGKPPQAVARKRPEEVASEPDTGSNFAQLATNEPVAHDTTSTP</sequence>
<feature type="domain" description="Glycosyl transferase family 51" evidence="31">
    <location>
        <begin position="70"/>
        <end position="244"/>
    </location>
</feature>
<dbReference type="UniPathway" id="UPA00219"/>
<dbReference type="Gene3D" id="1.10.3810.10">
    <property type="entry name" value="Biosynthetic peptidoglycan transglycosylase-like"/>
    <property type="match status" value="1"/>
</dbReference>
<feature type="compositionally biased region" description="Basic and acidic residues" evidence="28">
    <location>
        <begin position="871"/>
        <end position="895"/>
    </location>
</feature>
<dbReference type="AlphaFoldDB" id="A0A378Q4T6"/>
<dbReference type="InterPro" id="IPR001264">
    <property type="entry name" value="Glyco_trans_51"/>
</dbReference>
<evidence type="ECO:0000256" key="1">
    <source>
        <dbReference type="ARBA" id="ARBA00002624"/>
    </source>
</evidence>
<organism evidence="33 34">
    <name type="scientific">Faucicola atlantae</name>
    <dbReference type="NCBI Taxonomy" id="34059"/>
    <lineage>
        <taxon>Bacteria</taxon>
        <taxon>Pseudomonadati</taxon>
        <taxon>Pseudomonadota</taxon>
        <taxon>Gammaproteobacteria</taxon>
        <taxon>Moraxellales</taxon>
        <taxon>Moraxellaceae</taxon>
        <taxon>Faucicola</taxon>
    </lineage>
</organism>
<dbReference type="EC" id="2.4.99.28" evidence="25"/>
<keyword evidence="22" id="KW-0511">Multifunctional enzyme</keyword>
<proteinExistence type="inferred from homology"/>
<evidence type="ECO:0000256" key="18">
    <source>
        <dbReference type="ARBA" id="ARBA00022984"/>
    </source>
</evidence>
<evidence type="ECO:0000256" key="17">
    <source>
        <dbReference type="ARBA" id="ARBA00022968"/>
    </source>
</evidence>
<dbReference type="GO" id="GO:0008955">
    <property type="term" value="F:peptidoglycan glycosyltransferase activity"/>
    <property type="evidence" value="ECO:0007669"/>
    <property type="project" value="UniProtKB-EC"/>
</dbReference>
<dbReference type="GO" id="GO:0009002">
    <property type="term" value="F:serine-type D-Ala-D-Ala carboxypeptidase activity"/>
    <property type="evidence" value="ECO:0007669"/>
    <property type="project" value="UniProtKB-EC"/>
</dbReference>
<evidence type="ECO:0000256" key="15">
    <source>
        <dbReference type="ARBA" id="ARBA00022801"/>
    </source>
</evidence>
<dbReference type="EMBL" id="UGQA01000001">
    <property type="protein sequence ID" value="STY95800.1"/>
    <property type="molecule type" value="Genomic_DNA"/>
</dbReference>
<comment type="pathway">
    <text evidence="27">Glycan biosynthesis.</text>
</comment>
<evidence type="ECO:0000256" key="11">
    <source>
        <dbReference type="ARBA" id="ARBA00022670"/>
    </source>
</evidence>
<dbReference type="GO" id="GO:0008360">
    <property type="term" value="P:regulation of cell shape"/>
    <property type="evidence" value="ECO:0007669"/>
    <property type="project" value="UniProtKB-KW"/>
</dbReference>
<evidence type="ECO:0000313" key="33">
    <source>
        <dbReference type="EMBL" id="STY95800.1"/>
    </source>
</evidence>
<dbReference type="InterPro" id="IPR001460">
    <property type="entry name" value="PCN-bd_Tpept"/>
</dbReference>
<dbReference type="GO" id="GO:0005886">
    <property type="term" value="C:plasma membrane"/>
    <property type="evidence" value="ECO:0007669"/>
    <property type="project" value="UniProtKB-SubCell"/>
</dbReference>
<comment type="function">
    <text evidence="1">Cell wall formation. Synthesis of cross-linked peptidoglycan from the lipid intermediates. The enzyme has a penicillin-insensitive transglycosylase N-terminal domain (formation of linear glycan strands) and a penicillin-sensitive transpeptidase C-terminal domain (cross-linking of the peptide subunits).</text>
</comment>
<protein>
    <recommendedName>
        <fullName evidence="7">Penicillin-binding protein 1A</fullName>
        <ecNumber evidence="25">2.4.99.28</ecNumber>
        <ecNumber evidence="6">3.4.16.4</ecNumber>
    </recommendedName>
</protein>
<accession>A0A378Q4T6</accession>
<evidence type="ECO:0000256" key="20">
    <source>
        <dbReference type="ARBA" id="ARBA00023136"/>
    </source>
</evidence>
<dbReference type="RefSeq" id="WP_067055460.1">
    <property type="nucleotide sequence ID" value="NZ_MXAO01000006.1"/>
</dbReference>
<dbReference type="InterPro" id="IPR036950">
    <property type="entry name" value="PBP_transglycosylase"/>
</dbReference>
<comment type="catalytic activity">
    <reaction evidence="26">
        <text>[GlcNAc-(1-&gt;4)-Mur2Ac(oyl-L-Ala-gamma-D-Glu-L-Lys-D-Ala-D-Ala)](n)-di-trans,octa-cis-undecaprenyl diphosphate + beta-D-GlcNAc-(1-&gt;4)-Mur2Ac(oyl-L-Ala-gamma-D-Glu-L-Lys-D-Ala-D-Ala)-di-trans,octa-cis-undecaprenyl diphosphate = [GlcNAc-(1-&gt;4)-Mur2Ac(oyl-L-Ala-gamma-D-Glu-L-Lys-D-Ala-D-Ala)](n+1)-di-trans,octa-cis-undecaprenyl diphosphate + di-trans,octa-cis-undecaprenyl diphosphate + H(+)</text>
        <dbReference type="Rhea" id="RHEA:23708"/>
        <dbReference type="Rhea" id="RHEA-COMP:9602"/>
        <dbReference type="Rhea" id="RHEA-COMP:9603"/>
        <dbReference type="ChEBI" id="CHEBI:15378"/>
        <dbReference type="ChEBI" id="CHEBI:58405"/>
        <dbReference type="ChEBI" id="CHEBI:60033"/>
        <dbReference type="ChEBI" id="CHEBI:78435"/>
        <dbReference type="EC" id="2.4.99.28"/>
    </reaction>
</comment>
<evidence type="ECO:0000256" key="10">
    <source>
        <dbReference type="ARBA" id="ARBA00022645"/>
    </source>
</evidence>
<feature type="region of interest" description="Disordered" evidence="28">
    <location>
        <begin position="643"/>
        <end position="713"/>
    </location>
</feature>
<dbReference type="Pfam" id="PF17092">
    <property type="entry name" value="PCB_OB"/>
    <property type="match status" value="1"/>
</dbReference>
<evidence type="ECO:0000256" key="16">
    <source>
        <dbReference type="ARBA" id="ARBA00022960"/>
    </source>
</evidence>
<keyword evidence="18" id="KW-0573">Peptidoglycan synthesis</keyword>
<evidence type="ECO:0000256" key="6">
    <source>
        <dbReference type="ARBA" id="ARBA00012448"/>
    </source>
</evidence>
<evidence type="ECO:0000256" key="23">
    <source>
        <dbReference type="ARBA" id="ARBA00023316"/>
    </source>
</evidence>
<comment type="subcellular location">
    <subcellularLocation>
        <location evidence="2">Cell inner membrane</location>
        <topology evidence="2">Single-pass type II membrane protein</topology>
    </subcellularLocation>
</comment>
<evidence type="ECO:0000259" key="30">
    <source>
        <dbReference type="Pfam" id="PF00905"/>
    </source>
</evidence>
<dbReference type="InterPro" id="IPR023346">
    <property type="entry name" value="Lysozyme-like_dom_sf"/>
</dbReference>
<evidence type="ECO:0000256" key="24">
    <source>
        <dbReference type="ARBA" id="ARBA00034000"/>
    </source>
</evidence>
<evidence type="ECO:0000256" key="13">
    <source>
        <dbReference type="ARBA" id="ARBA00022679"/>
    </source>
</evidence>
<evidence type="ECO:0000259" key="32">
    <source>
        <dbReference type="Pfam" id="PF17092"/>
    </source>
</evidence>
<evidence type="ECO:0000256" key="7">
    <source>
        <dbReference type="ARBA" id="ARBA00018638"/>
    </source>
</evidence>
<keyword evidence="23" id="KW-0961">Cell wall biogenesis/degradation</keyword>
<dbReference type="FunFam" id="1.10.3810.10:FF:000003">
    <property type="entry name" value="Penicillin-binding protein 1a"/>
    <property type="match status" value="1"/>
</dbReference>
<evidence type="ECO:0000256" key="25">
    <source>
        <dbReference type="ARBA" id="ARBA00044770"/>
    </source>
</evidence>
<evidence type="ECO:0000256" key="21">
    <source>
        <dbReference type="ARBA" id="ARBA00023251"/>
    </source>
</evidence>
<evidence type="ECO:0000256" key="9">
    <source>
        <dbReference type="ARBA" id="ARBA00022519"/>
    </source>
</evidence>
<feature type="transmembrane region" description="Helical" evidence="29">
    <location>
        <begin position="12"/>
        <end position="40"/>
    </location>
</feature>
<feature type="domain" description="Penicillin-binding protein OB-like" evidence="32">
    <location>
        <begin position="331"/>
        <end position="432"/>
    </location>
</feature>
<dbReference type="Pfam" id="PF00905">
    <property type="entry name" value="Transpeptidase"/>
    <property type="match status" value="2"/>
</dbReference>
<keyword evidence="17" id="KW-0735">Signal-anchor</keyword>
<comment type="similarity">
    <text evidence="5">In the N-terminal section; belongs to the glycosyltransferase 51 family.</text>
</comment>
<keyword evidence="15" id="KW-0378">Hydrolase</keyword>
<dbReference type="SUPFAM" id="SSF56601">
    <property type="entry name" value="beta-lactamase/transpeptidase-like"/>
    <property type="match status" value="1"/>
</dbReference>
<dbReference type="PANTHER" id="PTHR32282">
    <property type="entry name" value="BINDING PROTEIN TRANSPEPTIDASE, PUTATIVE-RELATED"/>
    <property type="match status" value="1"/>
</dbReference>
<evidence type="ECO:0000313" key="34">
    <source>
        <dbReference type="Proteomes" id="UP000255193"/>
    </source>
</evidence>
<keyword evidence="16" id="KW-0133">Cell shape</keyword>
<comment type="catalytic activity">
    <reaction evidence="24">
        <text>Preferential cleavage: (Ac)2-L-Lys-D-Ala-|-D-Ala. Also transpeptidation of peptidyl-alanyl moieties that are N-acyl substituents of D-alanine.</text>
        <dbReference type="EC" id="3.4.16.4"/>
    </reaction>
</comment>